<gene>
    <name evidence="2" type="ORF">NCTC13229_06797</name>
</gene>
<name>A0AB38FNM7_RHOWR</name>
<evidence type="ECO:0000313" key="3">
    <source>
        <dbReference type="Proteomes" id="UP000251211"/>
    </source>
</evidence>
<keyword evidence="1" id="KW-0472">Membrane</keyword>
<dbReference type="Proteomes" id="UP000251211">
    <property type="component" value="Unassembled WGS sequence"/>
</dbReference>
<sequence>MATTTVIGICLLVTPIIAMLVLGEIRDRLAKHKGRHQLTEFQRRSLGRYVTRYALDTLSDNPLPPRDCRTEPPH</sequence>
<accession>A0AB38FNM7</accession>
<protein>
    <submittedName>
        <fullName evidence="2">Uncharacterized protein</fullName>
    </submittedName>
</protein>
<keyword evidence="1" id="KW-0812">Transmembrane</keyword>
<comment type="caution">
    <text evidence="2">The sequence shown here is derived from an EMBL/GenBank/DDBJ whole genome shotgun (WGS) entry which is preliminary data.</text>
</comment>
<proteinExistence type="predicted"/>
<evidence type="ECO:0000313" key="2">
    <source>
        <dbReference type="EMBL" id="SPZ43262.1"/>
    </source>
</evidence>
<evidence type="ECO:0000256" key="1">
    <source>
        <dbReference type="SAM" id="Phobius"/>
    </source>
</evidence>
<organism evidence="2 3">
    <name type="scientific">Rhodococcus wratislaviensis</name>
    <name type="common">Tsukamurella wratislaviensis</name>
    <dbReference type="NCBI Taxonomy" id="44752"/>
    <lineage>
        <taxon>Bacteria</taxon>
        <taxon>Bacillati</taxon>
        <taxon>Actinomycetota</taxon>
        <taxon>Actinomycetes</taxon>
        <taxon>Mycobacteriales</taxon>
        <taxon>Nocardiaceae</taxon>
        <taxon>Rhodococcus</taxon>
    </lineage>
</organism>
<dbReference type="RefSeq" id="WP_112302337.1">
    <property type="nucleotide sequence ID" value="NZ_QTTP01000001.1"/>
</dbReference>
<feature type="transmembrane region" description="Helical" evidence="1">
    <location>
        <begin position="6"/>
        <end position="25"/>
    </location>
</feature>
<reference evidence="2 3" key="1">
    <citation type="submission" date="2018-06" db="EMBL/GenBank/DDBJ databases">
        <authorList>
            <consortium name="Pathogen Informatics"/>
            <person name="Doyle S."/>
        </authorList>
    </citation>
    <scope>NUCLEOTIDE SEQUENCE [LARGE SCALE GENOMIC DNA]</scope>
    <source>
        <strain evidence="2 3">NCTC13229</strain>
    </source>
</reference>
<keyword evidence="1" id="KW-1133">Transmembrane helix</keyword>
<dbReference type="EMBL" id="UAUI01000028">
    <property type="protein sequence ID" value="SPZ43262.1"/>
    <property type="molecule type" value="Genomic_DNA"/>
</dbReference>
<dbReference type="AlphaFoldDB" id="A0AB38FNM7"/>